<dbReference type="RefSeq" id="WP_074838575.1">
    <property type="nucleotide sequence ID" value="NZ_CP047056.1"/>
</dbReference>
<keyword evidence="3" id="KW-1185">Reference proteome</keyword>
<feature type="transmembrane region" description="Helical" evidence="1">
    <location>
        <begin position="69"/>
        <end position="90"/>
    </location>
</feature>
<dbReference type="OrthoDB" id="9830102at2"/>
<evidence type="ECO:0000313" key="2">
    <source>
        <dbReference type="EMBL" id="SFJ81106.1"/>
    </source>
</evidence>
<dbReference type="Proteomes" id="UP000243374">
    <property type="component" value="Unassembled WGS sequence"/>
</dbReference>
<dbReference type="EMBL" id="FOSF01000003">
    <property type="protein sequence ID" value="SFJ81106.1"/>
    <property type="molecule type" value="Genomic_DNA"/>
</dbReference>
<evidence type="ECO:0000256" key="1">
    <source>
        <dbReference type="SAM" id="Phobius"/>
    </source>
</evidence>
<feature type="transmembrane region" description="Helical" evidence="1">
    <location>
        <begin position="44"/>
        <end position="63"/>
    </location>
</feature>
<protein>
    <submittedName>
        <fullName evidence="2">Uncharacterized protein</fullName>
    </submittedName>
</protein>
<evidence type="ECO:0000313" key="3">
    <source>
        <dbReference type="Proteomes" id="UP000243374"/>
    </source>
</evidence>
<keyword evidence="1" id="KW-1133">Transmembrane helix</keyword>
<keyword evidence="1" id="KW-0812">Transmembrane</keyword>
<accession>A0A662Z6H6</accession>
<proteinExistence type="predicted"/>
<name>A0A662Z6H6_9GAMM</name>
<dbReference type="AlphaFoldDB" id="A0A662Z6H6"/>
<gene>
    <name evidence="2" type="ORF">SAMN04487865_10039</name>
</gene>
<sequence length="130" mass="15288">MNKEKDLVFIFGLFKQRNRLIAEEKRQKAMQDLKEATEPFRKHPIATTMGILWLCVFIYAVSSVWQEEWIIIAFVAGFWLMVLFMGIGYCETLYGRDATYLHKTMTEINVFLIADVIPLDEDKTAQQFIR</sequence>
<organism evidence="2 3">
    <name type="scientific">Succinivibrio dextrinosolvens</name>
    <dbReference type="NCBI Taxonomy" id="83771"/>
    <lineage>
        <taxon>Bacteria</taxon>
        <taxon>Pseudomonadati</taxon>
        <taxon>Pseudomonadota</taxon>
        <taxon>Gammaproteobacteria</taxon>
        <taxon>Aeromonadales</taxon>
        <taxon>Succinivibrionaceae</taxon>
        <taxon>Succinivibrio</taxon>
    </lineage>
</organism>
<reference evidence="2 3" key="1">
    <citation type="submission" date="2016-10" db="EMBL/GenBank/DDBJ databases">
        <authorList>
            <person name="Varghese N."/>
            <person name="Submissions S."/>
        </authorList>
    </citation>
    <scope>NUCLEOTIDE SEQUENCE [LARGE SCALE GENOMIC DNA]</scope>
    <source>
        <strain evidence="2 3">22B</strain>
    </source>
</reference>
<keyword evidence="1" id="KW-0472">Membrane</keyword>